<dbReference type="PROSITE" id="PS50977">
    <property type="entry name" value="HTH_TETR_2"/>
    <property type="match status" value="1"/>
</dbReference>
<dbReference type="PRINTS" id="PR00455">
    <property type="entry name" value="HTHTETR"/>
</dbReference>
<evidence type="ECO:0000259" key="5">
    <source>
        <dbReference type="PROSITE" id="PS50977"/>
    </source>
</evidence>
<reference evidence="6 7" key="1">
    <citation type="submission" date="2015-07" db="EMBL/GenBank/DDBJ databases">
        <title>Genome sequencing of Kibdelosporangium phytohabitans.</title>
        <authorList>
            <person name="Qin S."/>
            <person name="Xing K."/>
        </authorList>
    </citation>
    <scope>NUCLEOTIDE SEQUENCE [LARGE SCALE GENOMIC DNA]</scope>
    <source>
        <strain evidence="6 7">KLBMP1111</strain>
    </source>
</reference>
<dbReference type="InterPro" id="IPR009057">
    <property type="entry name" value="Homeodomain-like_sf"/>
</dbReference>
<accession>A0A0N9I4W8</accession>
<dbReference type="SUPFAM" id="SSF48498">
    <property type="entry name" value="Tetracyclin repressor-like, C-terminal domain"/>
    <property type="match status" value="1"/>
</dbReference>
<evidence type="ECO:0000313" key="6">
    <source>
        <dbReference type="EMBL" id="ALG13829.1"/>
    </source>
</evidence>
<name>A0A0N9I4W8_9PSEU</name>
<dbReference type="GO" id="GO:0003700">
    <property type="term" value="F:DNA-binding transcription factor activity"/>
    <property type="evidence" value="ECO:0007669"/>
    <property type="project" value="TreeGrafter"/>
</dbReference>
<dbReference type="InterPro" id="IPR001647">
    <property type="entry name" value="HTH_TetR"/>
</dbReference>
<dbReference type="InterPro" id="IPR050109">
    <property type="entry name" value="HTH-type_TetR-like_transc_reg"/>
</dbReference>
<evidence type="ECO:0000256" key="3">
    <source>
        <dbReference type="ARBA" id="ARBA00023163"/>
    </source>
</evidence>
<dbReference type="Proteomes" id="UP000063699">
    <property type="component" value="Chromosome"/>
</dbReference>
<dbReference type="InterPro" id="IPR049445">
    <property type="entry name" value="TetR_SbtR-like_C"/>
</dbReference>
<dbReference type="GO" id="GO:0000976">
    <property type="term" value="F:transcription cis-regulatory region binding"/>
    <property type="evidence" value="ECO:0007669"/>
    <property type="project" value="TreeGrafter"/>
</dbReference>
<dbReference type="PANTHER" id="PTHR30055:SF234">
    <property type="entry name" value="HTH-TYPE TRANSCRIPTIONAL REGULATOR BETI"/>
    <property type="match status" value="1"/>
</dbReference>
<dbReference type="EMBL" id="CP012752">
    <property type="protein sequence ID" value="ALG13829.1"/>
    <property type="molecule type" value="Genomic_DNA"/>
</dbReference>
<evidence type="ECO:0000256" key="4">
    <source>
        <dbReference type="PROSITE-ProRule" id="PRU00335"/>
    </source>
</evidence>
<dbReference type="Gene3D" id="1.10.357.10">
    <property type="entry name" value="Tetracycline Repressor, domain 2"/>
    <property type="match status" value="1"/>
</dbReference>
<gene>
    <name evidence="6" type="ORF">AOZ06_49415</name>
</gene>
<dbReference type="PANTHER" id="PTHR30055">
    <property type="entry name" value="HTH-TYPE TRANSCRIPTIONAL REGULATOR RUTR"/>
    <property type="match status" value="1"/>
</dbReference>
<evidence type="ECO:0000313" key="7">
    <source>
        <dbReference type="Proteomes" id="UP000063699"/>
    </source>
</evidence>
<keyword evidence="3" id="KW-0804">Transcription</keyword>
<feature type="DNA-binding region" description="H-T-H motif" evidence="4">
    <location>
        <begin position="37"/>
        <end position="56"/>
    </location>
</feature>
<keyword evidence="2 4" id="KW-0238">DNA-binding</keyword>
<evidence type="ECO:0000256" key="2">
    <source>
        <dbReference type="ARBA" id="ARBA00023125"/>
    </source>
</evidence>
<evidence type="ECO:0000256" key="1">
    <source>
        <dbReference type="ARBA" id="ARBA00023015"/>
    </source>
</evidence>
<dbReference type="Pfam" id="PF21597">
    <property type="entry name" value="TetR_C_43"/>
    <property type="match status" value="1"/>
</dbReference>
<sequence length="190" mass="20637">MGGLVSSRPLRVDAQRNKDRLVEVAAQAFSHDGAETTLESIAKAAGVGIGTLYRHFPTREALVDAVYRNELTRLTDAVGRLLATMEPDAALRAWMDHFIEYMTAKQGMGDALKALIASGGTPYSETRQRLTGALKLLLDASVAAGKIRQDISPWDMVVAMSGIAMAGYQSEHEQVGRLLDLLMDGLRHRA</sequence>
<dbReference type="InterPro" id="IPR036271">
    <property type="entry name" value="Tet_transcr_reg_TetR-rel_C_sf"/>
</dbReference>
<dbReference type="AlphaFoldDB" id="A0A0N9I4W8"/>
<dbReference type="Pfam" id="PF00440">
    <property type="entry name" value="TetR_N"/>
    <property type="match status" value="1"/>
</dbReference>
<keyword evidence="1" id="KW-0805">Transcription regulation</keyword>
<feature type="domain" description="HTH tetR-type" evidence="5">
    <location>
        <begin position="15"/>
        <end position="74"/>
    </location>
</feature>
<dbReference type="STRING" id="860235.AOZ06_49415"/>
<proteinExistence type="predicted"/>
<dbReference type="OrthoDB" id="9795011at2"/>
<dbReference type="KEGG" id="kphy:AOZ06_49415"/>
<dbReference type="SUPFAM" id="SSF46689">
    <property type="entry name" value="Homeodomain-like"/>
    <property type="match status" value="1"/>
</dbReference>
<organism evidence="6 7">
    <name type="scientific">Kibdelosporangium phytohabitans</name>
    <dbReference type="NCBI Taxonomy" id="860235"/>
    <lineage>
        <taxon>Bacteria</taxon>
        <taxon>Bacillati</taxon>
        <taxon>Actinomycetota</taxon>
        <taxon>Actinomycetes</taxon>
        <taxon>Pseudonocardiales</taxon>
        <taxon>Pseudonocardiaceae</taxon>
        <taxon>Kibdelosporangium</taxon>
    </lineage>
</organism>
<protein>
    <submittedName>
        <fullName evidence="6">Transcriptional regulator</fullName>
    </submittedName>
</protein>
<keyword evidence="7" id="KW-1185">Reference proteome</keyword>